<evidence type="ECO:0000256" key="1">
    <source>
        <dbReference type="SAM" id="MobiDB-lite"/>
    </source>
</evidence>
<accession>A0ABT8M734</accession>
<dbReference type="Proteomes" id="UP001168338">
    <property type="component" value="Unassembled WGS sequence"/>
</dbReference>
<keyword evidence="4" id="KW-1185">Reference proteome</keyword>
<proteinExistence type="predicted"/>
<keyword evidence="2" id="KW-1133">Transmembrane helix</keyword>
<dbReference type="EMBL" id="VCYH01000001">
    <property type="protein sequence ID" value="MDN7023731.1"/>
    <property type="molecule type" value="Genomic_DNA"/>
</dbReference>
<feature type="transmembrane region" description="Helical" evidence="2">
    <location>
        <begin position="384"/>
        <end position="407"/>
    </location>
</feature>
<feature type="region of interest" description="Disordered" evidence="1">
    <location>
        <begin position="198"/>
        <end position="231"/>
    </location>
</feature>
<evidence type="ECO:0000313" key="3">
    <source>
        <dbReference type="EMBL" id="MDN7023731.1"/>
    </source>
</evidence>
<feature type="transmembrane region" description="Helical" evidence="2">
    <location>
        <begin position="319"/>
        <end position="338"/>
    </location>
</feature>
<reference evidence="3" key="1">
    <citation type="submission" date="2019-05" db="EMBL/GenBank/DDBJ databases">
        <title>Methanoculleus sp. FWC-SCC1, a methanogenic archaeon isolated from deep marine cold seep.</title>
        <authorList>
            <person name="Chen Y.-W."/>
            <person name="Chen S.-C."/>
            <person name="Teng N.-H."/>
            <person name="Lai M.-C."/>
        </authorList>
    </citation>
    <scope>NUCLEOTIDE SEQUENCE</scope>
    <source>
        <strain evidence="3">FWC-SCC1</strain>
    </source>
</reference>
<comment type="caution">
    <text evidence="3">The sequence shown here is derived from an EMBL/GenBank/DDBJ whole genome shotgun (WGS) entry which is preliminary data.</text>
</comment>
<evidence type="ECO:0000313" key="4">
    <source>
        <dbReference type="Proteomes" id="UP001168338"/>
    </source>
</evidence>
<keyword evidence="2" id="KW-0472">Membrane</keyword>
<keyword evidence="2" id="KW-0812">Transmembrane</keyword>
<feature type="transmembrane region" description="Helical" evidence="2">
    <location>
        <begin position="419"/>
        <end position="438"/>
    </location>
</feature>
<name>A0ABT8M734_9EURY</name>
<gene>
    <name evidence="3" type="ORF">FGU65_02270</name>
</gene>
<feature type="transmembrane region" description="Helical" evidence="2">
    <location>
        <begin position="63"/>
        <end position="82"/>
    </location>
</feature>
<sequence length="477" mass="52407">MTPSFSEAIRKWAGWCPNRDAFTQIRRVHPYAGASASGPFDRDIQTVSGVIVDYGGIGISVRLFIAVIVGLAVIVAGLFILLRPVPALSQLIPATVIAAMVVYGSRKAARIVVDAKAITIRRPLFPPLVIPRDAVARAAVKENRVPVSPRHLAVVLTLCLASYFAVTWGGSVAAGWQHRGILDRYRALHPGDVLSRRYPGTLPAGRDRHDGGQQTDRDLHRRSRTGSPDAGGDLMAISLEYVRKKLGWCPNAVVQPDRRLDTAYPDYYGAHDAATPLKRGMAVDYQLVNNRSILLGLLALFGYFILSVIGLCIPDLRPGFYTLSGISLLAYAAVRFYLDTKRAAIEFNQSSITIRRPLFGPLVFDKSFIRSIEAKKTYLPIPRWAFAVLSLLSALILFFSMIQVNVMRWVNGYAVTPDFAFSLFFAAGFAAVMLELSYRSHAMLSYPGFLKVKLNPDGTLRLYAKDPDDLAAILGAP</sequence>
<protein>
    <submittedName>
        <fullName evidence="3">DUF1673 family protein</fullName>
    </submittedName>
</protein>
<feature type="compositionally biased region" description="Basic and acidic residues" evidence="1">
    <location>
        <begin position="205"/>
        <end position="219"/>
    </location>
</feature>
<organism evidence="3 4">
    <name type="scientific">Methanoculleus frigidifontis</name>
    <dbReference type="NCBI Taxonomy" id="2584085"/>
    <lineage>
        <taxon>Archaea</taxon>
        <taxon>Methanobacteriati</taxon>
        <taxon>Methanobacteriota</taxon>
        <taxon>Stenosarchaea group</taxon>
        <taxon>Methanomicrobia</taxon>
        <taxon>Methanomicrobiales</taxon>
        <taxon>Methanomicrobiaceae</taxon>
        <taxon>Methanoculleus</taxon>
    </lineage>
</organism>
<feature type="transmembrane region" description="Helical" evidence="2">
    <location>
        <begin position="152"/>
        <end position="176"/>
    </location>
</feature>
<feature type="transmembrane region" description="Helical" evidence="2">
    <location>
        <begin position="293"/>
        <end position="313"/>
    </location>
</feature>
<evidence type="ECO:0000256" key="2">
    <source>
        <dbReference type="SAM" id="Phobius"/>
    </source>
</evidence>